<dbReference type="PANTHER" id="PTHR42856:SF1">
    <property type="entry name" value="ACYL-COENZYME A THIOESTERASE PAAI"/>
    <property type="match status" value="1"/>
</dbReference>
<reference evidence="3 4" key="1">
    <citation type="submission" date="2021-10" db="EMBL/GenBank/DDBJ databases">
        <title>Collection of gut derived symbiotic bacterial strains cultured from healthy donors.</title>
        <authorList>
            <person name="Lin H."/>
            <person name="Littmann E."/>
            <person name="Kohout C."/>
            <person name="Pamer E.G."/>
        </authorList>
    </citation>
    <scope>NUCLEOTIDE SEQUENCE [LARGE SCALE GENOMIC DNA]</scope>
    <source>
        <strain evidence="3 4">DFI.1.165</strain>
    </source>
</reference>
<dbReference type="Gene3D" id="3.10.129.10">
    <property type="entry name" value="Hotdog Thioesterase"/>
    <property type="match status" value="1"/>
</dbReference>
<dbReference type="NCBIfam" id="TIGR00369">
    <property type="entry name" value="unchar_dom_1"/>
    <property type="match status" value="1"/>
</dbReference>
<organism evidence="3 4">
    <name type="scientific">Bariatricus massiliensis</name>
    <dbReference type="NCBI Taxonomy" id="1745713"/>
    <lineage>
        <taxon>Bacteria</taxon>
        <taxon>Bacillati</taxon>
        <taxon>Bacillota</taxon>
        <taxon>Clostridia</taxon>
        <taxon>Lachnospirales</taxon>
        <taxon>Lachnospiraceae</taxon>
        <taxon>Bariatricus</taxon>
    </lineage>
</organism>
<proteinExistence type="predicted"/>
<comment type="caution">
    <text evidence="3">The sequence shown here is derived from an EMBL/GenBank/DDBJ whole genome shotgun (WGS) entry which is preliminary data.</text>
</comment>
<accession>A0ABS8DDY0</accession>
<evidence type="ECO:0000313" key="3">
    <source>
        <dbReference type="EMBL" id="MCB7386419.1"/>
    </source>
</evidence>
<gene>
    <name evidence="3" type="ORF">LIZ65_03885</name>
</gene>
<dbReference type="CDD" id="cd03443">
    <property type="entry name" value="PaaI_thioesterase"/>
    <property type="match status" value="1"/>
</dbReference>
<keyword evidence="1" id="KW-0378">Hydrolase</keyword>
<feature type="domain" description="Thioesterase" evidence="2">
    <location>
        <begin position="48"/>
        <end position="116"/>
    </location>
</feature>
<keyword evidence="4" id="KW-1185">Reference proteome</keyword>
<evidence type="ECO:0000313" key="4">
    <source>
        <dbReference type="Proteomes" id="UP001299546"/>
    </source>
</evidence>
<dbReference type="InterPro" id="IPR029069">
    <property type="entry name" value="HotDog_dom_sf"/>
</dbReference>
<dbReference type="InterPro" id="IPR006683">
    <property type="entry name" value="Thioestr_dom"/>
</dbReference>
<dbReference type="Proteomes" id="UP001299546">
    <property type="component" value="Unassembled WGS sequence"/>
</dbReference>
<evidence type="ECO:0000259" key="2">
    <source>
        <dbReference type="Pfam" id="PF03061"/>
    </source>
</evidence>
<sequence length="132" mass="14233">MQEKTLEEVRAIFENDRFATENGAVIDEIGDHYAKCSLKIEDRHRNAMGAVMGGVSFTIADFAFAVAANWQEIGTVSLNSSITYLGAPKGEFLTAEAVCVKNGRTTSCYRIIVSDELGNAAATVTTTGYKKA</sequence>
<dbReference type="InterPro" id="IPR052723">
    <property type="entry name" value="Acyl-CoA_thioesterase_PaaI"/>
</dbReference>
<protein>
    <submittedName>
        <fullName evidence="3">PaaI family thioesterase</fullName>
    </submittedName>
</protein>
<dbReference type="RefSeq" id="WP_066736962.1">
    <property type="nucleotide sequence ID" value="NZ_JAJCIQ010000002.1"/>
</dbReference>
<name>A0ABS8DDY0_9FIRM</name>
<dbReference type="InterPro" id="IPR003736">
    <property type="entry name" value="PAAI_dom"/>
</dbReference>
<dbReference type="Pfam" id="PF03061">
    <property type="entry name" value="4HBT"/>
    <property type="match status" value="1"/>
</dbReference>
<dbReference type="PANTHER" id="PTHR42856">
    <property type="entry name" value="ACYL-COENZYME A THIOESTERASE PAAI"/>
    <property type="match status" value="1"/>
</dbReference>
<dbReference type="SUPFAM" id="SSF54637">
    <property type="entry name" value="Thioesterase/thiol ester dehydrase-isomerase"/>
    <property type="match status" value="1"/>
</dbReference>
<evidence type="ECO:0000256" key="1">
    <source>
        <dbReference type="ARBA" id="ARBA00022801"/>
    </source>
</evidence>
<dbReference type="EMBL" id="JAJCIS010000002">
    <property type="protein sequence ID" value="MCB7386419.1"/>
    <property type="molecule type" value="Genomic_DNA"/>
</dbReference>